<feature type="transmembrane region" description="Helical" evidence="1">
    <location>
        <begin position="45"/>
        <end position="65"/>
    </location>
</feature>
<name>A0ABQ2MZI5_9MICO</name>
<keyword evidence="3" id="KW-1185">Reference proteome</keyword>
<organism evidence="2 3">
    <name type="scientific">Microbacterium nanhaiense</name>
    <dbReference type="NCBI Taxonomy" id="1301026"/>
    <lineage>
        <taxon>Bacteria</taxon>
        <taxon>Bacillati</taxon>
        <taxon>Actinomycetota</taxon>
        <taxon>Actinomycetes</taxon>
        <taxon>Micrococcales</taxon>
        <taxon>Microbacteriaceae</taxon>
        <taxon>Microbacterium</taxon>
    </lineage>
</organism>
<dbReference type="RefSeq" id="WP_188700143.1">
    <property type="nucleotide sequence ID" value="NZ_BMMQ01000002.1"/>
</dbReference>
<keyword evidence="1" id="KW-0812">Transmembrane</keyword>
<evidence type="ECO:0000313" key="2">
    <source>
        <dbReference type="EMBL" id="GGO61194.1"/>
    </source>
</evidence>
<feature type="transmembrane region" description="Helical" evidence="1">
    <location>
        <begin position="20"/>
        <end position="39"/>
    </location>
</feature>
<keyword evidence="1" id="KW-0472">Membrane</keyword>
<comment type="caution">
    <text evidence="2">The sequence shown here is derived from an EMBL/GenBank/DDBJ whole genome shotgun (WGS) entry which is preliminary data.</text>
</comment>
<proteinExistence type="predicted"/>
<sequence length="168" mass="17714">MTSESISSREIRAAHLKERIYVTFAALAVVVSLLSHGHVTALEAMGTLGVTVLGTLSAVFTADVISHLLVHERMLTRAEVGHAARVSASALGAIVLPMLFLLAAQFGAWGPEHALRASMAALLLALIGFGWIAARRIKLPWWQRGLVLGAEAVLGLLVIGLQTLAHGG</sequence>
<keyword evidence="1" id="KW-1133">Transmembrane helix</keyword>
<feature type="transmembrane region" description="Helical" evidence="1">
    <location>
        <begin position="114"/>
        <end position="134"/>
    </location>
</feature>
<feature type="transmembrane region" description="Helical" evidence="1">
    <location>
        <begin position="86"/>
        <end position="108"/>
    </location>
</feature>
<accession>A0ABQ2MZI5</accession>
<dbReference type="Proteomes" id="UP000638043">
    <property type="component" value="Unassembled WGS sequence"/>
</dbReference>
<evidence type="ECO:0000256" key="1">
    <source>
        <dbReference type="SAM" id="Phobius"/>
    </source>
</evidence>
<dbReference type="EMBL" id="BMMQ01000002">
    <property type="protein sequence ID" value="GGO61194.1"/>
    <property type="molecule type" value="Genomic_DNA"/>
</dbReference>
<protein>
    <recommendedName>
        <fullName evidence="4">Integral membrane protein</fullName>
    </recommendedName>
</protein>
<evidence type="ECO:0000313" key="3">
    <source>
        <dbReference type="Proteomes" id="UP000638043"/>
    </source>
</evidence>
<evidence type="ECO:0008006" key="4">
    <source>
        <dbReference type="Google" id="ProtNLM"/>
    </source>
</evidence>
<reference evidence="3" key="1">
    <citation type="journal article" date="2019" name="Int. J. Syst. Evol. Microbiol.">
        <title>The Global Catalogue of Microorganisms (GCM) 10K type strain sequencing project: providing services to taxonomists for standard genome sequencing and annotation.</title>
        <authorList>
            <consortium name="The Broad Institute Genomics Platform"/>
            <consortium name="The Broad Institute Genome Sequencing Center for Infectious Disease"/>
            <person name="Wu L."/>
            <person name="Ma J."/>
        </authorList>
    </citation>
    <scope>NUCLEOTIDE SEQUENCE [LARGE SCALE GENOMIC DNA]</scope>
    <source>
        <strain evidence="3">CGMCC 4.7181</strain>
    </source>
</reference>
<gene>
    <name evidence="2" type="ORF">GCM10010910_08420</name>
</gene>
<feature type="transmembrane region" description="Helical" evidence="1">
    <location>
        <begin position="146"/>
        <end position="165"/>
    </location>
</feature>